<keyword evidence="3 6" id="KW-0812">Transmembrane</keyword>
<feature type="transmembrane region" description="Helical" evidence="6">
    <location>
        <begin position="320"/>
        <end position="337"/>
    </location>
</feature>
<dbReference type="InterPro" id="IPR005829">
    <property type="entry name" value="Sugar_transporter_CS"/>
</dbReference>
<proteinExistence type="inferred from homology"/>
<feature type="transmembrane region" description="Helical" evidence="6">
    <location>
        <begin position="372"/>
        <end position="392"/>
    </location>
</feature>
<feature type="transmembrane region" description="Helical" evidence="6">
    <location>
        <begin position="206"/>
        <end position="227"/>
    </location>
</feature>
<feature type="transmembrane region" description="Helical" evidence="6">
    <location>
        <begin position="79"/>
        <end position="104"/>
    </location>
</feature>
<dbReference type="InParanoid" id="A0A132B3R9"/>
<dbReference type="GO" id="GO:0016020">
    <property type="term" value="C:membrane"/>
    <property type="evidence" value="ECO:0007669"/>
    <property type="project" value="UniProtKB-SubCell"/>
</dbReference>
<feature type="transmembrane region" description="Helical" evidence="6">
    <location>
        <begin position="291"/>
        <end position="308"/>
    </location>
</feature>
<dbReference type="RefSeq" id="XP_018060672.1">
    <property type="nucleotide sequence ID" value="XM_018217994.1"/>
</dbReference>
<feature type="transmembrane region" description="Helical" evidence="6">
    <location>
        <begin position="413"/>
        <end position="435"/>
    </location>
</feature>
<feature type="domain" description="Major facilitator superfamily (MFS) profile" evidence="7">
    <location>
        <begin position="38"/>
        <end position="469"/>
    </location>
</feature>
<feature type="transmembrane region" description="Helical" evidence="6">
    <location>
        <begin position="36"/>
        <end position="59"/>
    </location>
</feature>
<keyword evidence="4 6" id="KW-1133">Transmembrane helix</keyword>
<dbReference type="InterPro" id="IPR020846">
    <property type="entry name" value="MFS_dom"/>
</dbReference>
<dbReference type="Proteomes" id="UP000070700">
    <property type="component" value="Unassembled WGS sequence"/>
</dbReference>
<feature type="transmembrane region" description="Helical" evidence="6">
    <location>
        <begin position="142"/>
        <end position="162"/>
    </location>
</feature>
<dbReference type="PROSITE" id="PS00217">
    <property type="entry name" value="SUGAR_TRANSPORT_2"/>
    <property type="match status" value="1"/>
</dbReference>
<dbReference type="Pfam" id="PF00083">
    <property type="entry name" value="Sugar_tr"/>
    <property type="match status" value="1"/>
</dbReference>
<feature type="transmembrane region" description="Helical" evidence="6">
    <location>
        <begin position="344"/>
        <end position="366"/>
    </location>
</feature>
<dbReference type="Gene3D" id="1.20.1250.20">
    <property type="entry name" value="MFS general substrate transporter like domains"/>
    <property type="match status" value="1"/>
</dbReference>
<evidence type="ECO:0000256" key="6">
    <source>
        <dbReference type="SAM" id="Phobius"/>
    </source>
</evidence>
<name>A0A132B3R9_MOLSC</name>
<evidence type="ECO:0000313" key="8">
    <source>
        <dbReference type="EMBL" id="KUJ06317.1"/>
    </source>
</evidence>
<protein>
    <submittedName>
        <fullName evidence="8">General substrate transporter</fullName>
    </submittedName>
</protein>
<feature type="transmembrane region" description="Helical" evidence="6">
    <location>
        <begin position="447"/>
        <end position="465"/>
    </location>
</feature>
<keyword evidence="9" id="KW-1185">Reference proteome</keyword>
<accession>A0A132B3R9</accession>
<dbReference type="PANTHER" id="PTHR48022">
    <property type="entry name" value="PLASTIDIC GLUCOSE TRANSPORTER 4"/>
    <property type="match status" value="1"/>
</dbReference>
<evidence type="ECO:0000256" key="2">
    <source>
        <dbReference type="ARBA" id="ARBA00010992"/>
    </source>
</evidence>
<dbReference type="GO" id="GO:0005351">
    <property type="term" value="F:carbohydrate:proton symporter activity"/>
    <property type="evidence" value="ECO:0007669"/>
    <property type="project" value="TreeGrafter"/>
</dbReference>
<gene>
    <name evidence="8" type="ORF">LY89DRAFT_712638</name>
</gene>
<comment type="similarity">
    <text evidence="2">Belongs to the major facilitator superfamily. Sugar transporter (TC 2.A.1.1) family.</text>
</comment>
<keyword evidence="5 6" id="KW-0472">Membrane</keyword>
<dbReference type="AlphaFoldDB" id="A0A132B3R9"/>
<reference evidence="8 9" key="1">
    <citation type="submission" date="2015-10" db="EMBL/GenBank/DDBJ databases">
        <title>Full genome of DAOMC 229536 Phialocephala scopiformis, a fungal endophyte of spruce producing the potent anti-insectan compound rugulosin.</title>
        <authorList>
            <consortium name="DOE Joint Genome Institute"/>
            <person name="Walker A.K."/>
            <person name="Frasz S.L."/>
            <person name="Seifert K.A."/>
            <person name="Miller J.D."/>
            <person name="Mondo S.J."/>
            <person name="Labutti K."/>
            <person name="Lipzen A."/>
            <person name="Dockter R."/>
            <person name="Kennedy M."/>
            <person name="Grigoriev I.V."/>
            <person name="Spatafora J.W."/>
        </authorList>
    </citation>
    <scope>NUCLEOTIDE SEQUENCE [LARGE SCALE GENOMIC DNA]</scope>
    <source>
        <strain evidence="8 9">CBS 120377</strain>
    </source>
</reference>
<evidence type="ECO:0000259" key="7">
    <source>
        <dbReference type="PROSITE" id="PS50850"/>
    </source>
</evidence>
<dbReference type="OrthoDB" id="6133115at2759"/>
<comment type="subcellular location">
    <subcellularLocation>
        <location evidence="1">Membrane</location>
        <topology evidence="1">Multi-pass membrane protein</topology>
    </subcellularLocation>
</comment>
<evidence type="ECO:0000256" key="4">
    <source>
        <dbReference type="ARBA" id="ARBA00022989"/>
    </source>
</evidence>
<dbReference type="GeneID" id="28827720"/>
<dbReference type="InterPro" id="IPR050360">
    <property type="entry name" value="MFS_Sugar_Transporters"/>
</dbReference>
<dbReference type="InterPro" id="IPR005828">
    <property type="entry name" value="MFS_sugar_transport-like"/>
</dbReference>
<evidence type="ECO:0000256" key="5">
    <source>
        <dbReference type="ARBA" id="ARBA00023136"/>
    </source>
</evidence>
<dbReference type="EMBL" id="KQ947448">
    <property type="protein sequence ID" value="KUJ06317.1"/>
    <property type="molecule type" value="Genomic_DNA"/>
</dbReference>
<dbReference type="PANTHER" id="PTHR48022:SF10">
    <property type="entry name" value="MAJOR FACILITATOR SUPERFAMILY (MFS) PROFILE DOMAIN-CONTAINING PROTEIN"/>
    <property type="match status" value="1"/>
</dbReference>
<evidence type="ECO:0000256" key="3">
    <source>
        <dbReference type="ARBA" id="ARBA00022692"/>
    </source>
</evidence>
<dbReference type="InterPro" id="IPR036259">
    <property type="entry name" value="MFS_trans_sf"/>
</dbReference>
<evidence type="ECO:0000313" key="9">
    <source>
        <dbReference type="Proteomes" id="UP000070700"/>
    </source>
</evidence>
<dbReference type="SUPFAM" id="SSF103473">
    <property type="entry name" value="MFS general substrate transporter"/>
    <property type="match status" value="1"/>
</dbReference>
<organism evidence="8 9">
    <name type="scientific">Mollisia scopiformis</name>
    <name type="common">Conifer needle endophyte fungus</name>
    <name type="synonym">Phialocephala scopiformis</name>
    <dbReference type="NCBI Taxonomy" id="149040"/>
    <lineage>
        <taxon>Eukaryota</taxon>
        <taxon>Fungi</taxon>
        <taxon>Dikarya</taxon>
        <taxon>Ascomycota</taxon>
        <taxon>Pezizomycotina</taxon>
        <taxon>Leotiomycetes</taxon>
        <taxon>Helotiales</taxon>
        <taxon>Mollisiaceae</taxon>
        <taxon>Mollisia</taxon>
    </lineage>
</organism>
<sequence length="513" mass="57005">MAGLENRHSATCLDDHAPTGTSNITRDSWKDNKKGIAICFLINMAMFEFGLDQGMVSGFQAMSGFLHDFGYQDPHLPGGYGISTTVQQLITSLVSAGMFVSTFVSGWMSNKIGRKGGLWVAIFLMILSVTIQIAVIKPGALYAGRILLGFSNGLLLVCAQLYVQETIPSNLRSLAYTFYQFWISFGALLGTVINNETSKRLDRSSYRIPLAVLYILPVLLAIALLFLPETPRHLAAHGKYDEATQALRFLRDAAYTDLQIREEMAEIKHAIEIDEEIINTIGYRELFRTASIKRTLTSLAWYGVYFFMLSGDTQPFRDVVILSCVGLAGVLVTPLFTGQVGKRLILMTGGLVQGLCMLGMALSYSIRGIDGVSGRVIIPMSCLYLFTASSTTSPYSWQVAGEVPAQRLRGHTLGFASSVTYLCGWSITFTIPYFINPTALNWGAQYAYIWFASNLLICVFTFFVVPETNKRTLEEIDECYIQKIPIRNFPRYECVGTMSSRLEAVQKLESEHE</sequence>
<feature type="transmembrane region" description="Helical" evidence="6">
    <location>
        <begin position="116"/>
        <end position="136"/>
    </location>
</feature>
<feature type="transmembrane region" description="Helical" evidence="6">
    <location>
        <begin position="174"/>
        <end position="194"/>
    </location>
</feature>
<dbReference type="PROSITE" id="PS50850">
    <property type="entry name" value="MFS"/>
    <property type="match status" value="1"/>
</dbReference>
<dbReference type="KEGG" id="psco:LY89DRAFT_712638"/>
<evidence type="ECO:0000256" key="1">
    <source>
        <dbReference type="ARBA" id="ARBA00004141"/>
    </source>
</evidence>